<dbReference type="Pfam" id="PF07681">
    <property type="entry name" value="DoxX"/>
    <property type="match status" value="1"/>
</dbReference>
<feature type="transmembrane region" description="Helical" evidence="6">
    <location>
        <begin position="83"/>
        <end position="99"/>
    </location>
</feature>
<dbReference type="InterPro" id="IPR051907">
    <property type="entry name" value="DoxX-like_oxidoreductase"/>
</dbReference>
<feature type="transmembrane region" description="Helical" evidence="6">
    <location>
        <begin position="12"/>
        <end position="33"/>
    </location>
</feature>
<dbReference type="PANTHER" id="PTHR33452:SF1">
    <property type="entry name" value="INNER MEMBRANE PROTEIN YPHA-RELATED"/>
    <property type="match status" value="1"/>
</dbReference>
<evidence type="ECO:0000313" key="7">
    <source>
        <dbReference type="EMBL" id="MPM29447.1"/>
    </source>
</evidence>
<proteinExistence type="predicted"/>
<keyword evidence="2" id="KW-1003">Cell membrane</keyword>
<evidence type="ECO:0000256" key="1">
    <source>
        <dbReference type="ARBA" id="ARBA00004651"/>
    </source>
</evidence>
<evidence type="ECO:0000256" key="2">
    <source>
        <dbReference type="ARBA" id="ARBA00022475"/>
    </source>
</evidence>
<protein>
    <submittedName>
        <fullName evidence="7">Inner membrane protein YqjF</fullName>
    </submittedName>
</protein>
<comment type="subcellular location">
    <subcellularLocation>
        <location evidence="1">Cell membrane</location>
        <topology evidence="1">Multi-pass membrane protein</topology>
    </subcellularLocation>
</comment>
<keyword evidence="5 6" id="KW-0472">Membrane</keyword>
<name>A0A644YMA5_9ZZZZ</name>
<dbReference type="PANTHER" id="PTHR33452">
    <property type="entry name" value="OXIDOREDUCTASE CATD-RELATED"/>
    <property type="match status" value="1"/>
</dbReference>
<keyword evidence="4 6" id="KW-1133">Transmembrane helix</keyword>
<sequence>MKEFFLFGKAQNNSLLSSALLLLRVAVGILMMTHGWGKLSNFSAISESFPDPIGVGSQMSLMLAVAAEFFGSILLIFGFLTRLVVIPLAFTMAIAFFVIHAADPLQVKELALFYLIIYIFLFMSGPGEYSLDNVLSKYIGKK</sequence>
<evidence type="ECO:0000256" key="4">
    <source>
        <dbReference type="ARBA" id="ARBA00022989"/>
    </source>
</evidence>
<dbReference type="AlphaFoldDB" id="A0A644YMA5"/>
<dbReference type="GO" id="GO:0005886">
    <property type="term" value="C:plasma membrane"/>
    <property type="evidence" value="ECO:0007669"/>
    <property type="project" value="UniProtKB-SubCell"/>
</dbReference>
<feature type="transmembrane region" description="Helical" evidence="6">
    <location>
        <begin position="111"/>
        <end position="131"/>
    </location>
</feature>
<comment type="caution">
    <text evidence="7">The sequence shown here is derived from an EMBL/GenBank/DDBJ whole genome shotgun (WGS) entry which is preliminary data.</text>
</comment>
<feature type="transmembrane region" description="Helical" evidence="6">
    <location>
        <begin position="53"/>
        <end position="76"/>
    </location>
</feature>
<gene>
    <name evidence="7" type="primary">yqjF</name>
    <name evidence="7" type="ORF">SDC9_75987</name>
</gene>
<evidence type="ECO:0000256" key="3">
    <source>
        <dbReference type="ARBA" id="ARBA00022692"/>
    </source>
</evidence>
<evidence type="ECO:0000256" key="6">
    <source>
        <dbReference type="SAM" id="Phobius"/>
    </source>
</evidence>
<evidence type="ECO:0000256" key="5">
    <source>
        <dbReference type="ARBA" id="ARBA00023136"/>
    </source>
</evidence>
<reference evidence="7" key="1">
    <citation type="submission" date="2019-08" db="EMBL/GenBank/DDBJ databases">
        <authorList>
            <person name="Kucharzyk K."/>
            <person name="Murdoch R.W."/>
            <person name="Higgins S."/>
            <person name="Loffler F."/>
        </authorList>
    </citation>
    <scope>NUCLEOTIDE SEQUENCE</scope>
</reference>
<organism evidence="7">
    <name type="scientific">bioreactor metagenome</name>
    <dbReference type="NCBI Taxonomy" id="1076179"/>
    <lineage>
        <taxon>unclassified sequences</taxon>
        <taxon>metagenomes</taxon>
        <taxon>ecological metagenomes</taxon>
    </lineage>
</organism>
<dbReference type="EMBL" id="VSSQ01005513">
    <property type="protein sequence ID" value="MPM29447.1"/>
    <property type="molecule type" value="Genomic_DNA"/>
</dbReference>
<dbReference type="InterPro" id="IPR032808">
    <property type="entry name" value="DoxX"/>
</dbReference>
<accession>A0A644YMA5</accession>
<keyword evidence="3 6" id="KW-0812">Transmembrane</keyword>